<sequence length="243" mass="28948">MMSVGKVMQEYNDAKRILEQMELQYTEDFHKAQTLTNSLFSSEFKKASITKSYNEMYTVARRQMDYNLLVKKDEAIFQFGYERKNGRINELRYAFFECPIVYPSYGDFLDGINYTTEEVGDAFLSEYEDWKERCRDNLVDEGKTKINPVSIRYDYSEAQYAGIKHPVSHFHIGENNEIRIPTKKIITPFSFVTFVLRNVYYQDWKRLIHTQAFSENYYKGKGNCQDIKNNHFSPDEEKDFYMM</sequence>
<name>A0A842B0R0_9LIST</name>
<proteinExistence type="predicted"/>
<gene>
    <name evidence="1" type="ORF">HCA55_12275</name>
</gene>
<comment type="caution">
    <text evidence="1">The sequence shown here is derived from an EMBL/GenBank/DDBJ whole genome shotgun (WGS) entry which is preliminary data.</text>
</comment>
<dbReference type="AlphaFoldDB" id="A0A842B0R0"/>
<dbReference type="Pfam" id="PF10053">
    <property type="entry name" value="DUF2290"/>
    <property type="match status" value="1"/>
</dbReference>
<accession>A0A842B0R0</accession>
<dbReference type="InterPro" id="IPR018742">
    <property type="entry name" value="DUF2290"/>
</dbReference>
<dbReference type="RefSeq" id="WP_185545313.1">
    <property type="nucleotide sequence ID" value="NZ_JAARVD010000006.1"/>
</dbReference>
<evidence type="ECO:0000313" key="1">
    <source>
        <dbReference type="EMBL" id="MBC1797506.1"/>
    </source>
</evidence>
<organism evidence="1 2">
    <name type="scientific">Listeria booriae</name>
    <dbReference type="NCBI Taxonomy" id="1552123"/>
    <lineage>
        <taxon>Bacteria</taxon>
        <taxon>Bacillati</taxon>
        <taxon>Bacillota</taxon>
        <taxon>Bacilli</taxon>
        <taxon>Bacillales</taxon>
        <taxon>Listeriaceae</taxon>
        <taxon>Listeria</taxon>
    </lineage>
</organism>
<dbReference type="EMBL" id="JAARVD010000006">
    <property type="protein sequence ID" value="MBC1797506.1"/>
    <property type="molecule type" value="Genomic_DNA"/>
</dbReference>
<dbReference type="Proteomes" id="UP000548082">
    <property type="component" value="Unassembled WGS sequence"/>
</dbReference>
<evidence type="ECO:0000313" key="2">
    <source>
        <dbReference type="Proteomes" id="UP000548082"/>
    </source>
</evidence>
<protein>
    <submittedName>
        <fullName evidence="1">DUF2290 domain-containing protein</fullName>
    </submittedName>
</protein>
<reference evidence="1 2" key="1">
    <citation type="submission" date="2020-03" db="EMBL/GenBank/DDBJ databases">
        <title>Soil Listeria distribution.</title>
        <authorList>
            <person name="Liao J."/>
            <person name="Wiedmann M."/>
        </authorList>
    </citation>
    <scope>NUCLEOTIDE SEQUENCE [LARGE SCALE GENOMIC DNA]</scope>
    <source>
        <strain evidence="1 2">FSL L7-0990</strain>
    </source>
</reference>